<keyword evidence="9" id="KW-1185">Reference proteome</keyword>
<dbReference type="GO" id="GO:0005886">
    <property type="term" value="C:plasma membrane"/>
    <property type="evidence" value="ECO:0007669"/>
    <property type="project" value="UniProtKB-SubCell"/>
</dbReference>
<evidence type="ECO:0000256" key="4">
    <source>
        <dbReference type="ARBA" id="ARBA00022989"/>
    </source>
</evidence>
<evidence type="ECO:0000256" key="1">
    <source>
        <dbReference type="ARBA" id="ARBA00004651"/>
    </source>
</evidence>
<feature type="transmembrane region" description="Helical" evidence="6">
    <location>
        <begin position="47"/>
        <end position="68"/>
    </location>
</feature>
<dbReference type="InterPro" id="IPR051311">
    <property type="entry name" value="DedA_domain"/>
</dbReference>
<organism evidence="8 9">
    <name type="scientific">Natronocella acetinitrilica</name>
    <dbReference type="NCBI Taxonomy" id="414046"/>
    <lineage>
        <taxon>Bacteria</taxon>
        <taxon>Pseudomonadati</taxon>
        <taxon>Pseudomonadota</taxon>
        <taxon>Gammaproteobacteria</taxon>
        <taxon>Chromatiales</taxon>
        <taxon>Ectothiorhodospiraceae</taxon>
        <taxon>Natronocella</taxon>
    </lineage>
</organism>
<dbReference type="RefSeq" id="WP_253478866.1">
    <property type="nucleotide sequence ID" value="NZ_JALJXV010000006.1"/>
</dbReference>
<gene>
    <name evidence="8" type="ORF">J2T57_002572</name>
</gene>
<dbReference type="Pfam" id="PF09335">
    <property type="entry name" value="VTT_dom"/>
    <property type="match status" value="1"/>
</dbReference>
<name>A0AAE3G4W1_9GAMM</name>
<protein>
    <submittedName>
        <fullName evidence="8">Membrane protein DedA with SNARE-associated domain</fullName>
    </submittedName>
</protein>
<sequence length="195" mass="21513">MLFEFLQPLISLLQAYPFLFIFVGMLFAGETVLLPAIFLAVTGHLDLAAVISLAILATVLSDLAWYGLGRKFPATALARIPGRHSNNVVRGLERMFSRKGAQILFLSKFVYGTRTITQVLAGVHDMAFRTYIVVNFLGVLALSAALVAIAYSIVGSSRQLGDIFERLEIAFLLFVVIAVATNYLVSRLLRSKWSR</sequence>
<dbReference type="EMBL" id="JALJXV010000006">
    <property type="protein sequence ID" value="MCP1675422.1"/>
    <property type="molecule type" value="Genomic_DNA"/>
</dbReference>
<feature type="transmembrane region" description="Helical" evidence="6">
    <location>
        <begin position="166"/>
        <end position="185"/>
    </location>
</feature>
<feature type="transmembrane region" description="Helical" evidence="6">
    <location>
        <begin position="12"/>
        <end position="41"/>
    </location>
</feature>
<evidence type="ECO:0000259" key="7">
    <source>
        <dbReference type="Pfam" id="PF09335"/>
    </source>
</evidence>
<dbReference type="Proteomes" id="UP001205843">
    <property type="component" value="Unassembled WGS sequence"/>
</dbReference>
<keyword evidence="2" id="KW-1003">Cell membrane</keyword>
<feature type="domain" description="VTT" evidence="7">
    <location>
        <begin position="37"/>
        <end position="149"/>
    </location>
</feature>
<dbReference type="AlphaFoldDB" id="A0AAE3G4W1"/>
<reference evidence="8" key="1">
    <citation type="submission" date="2022-03" db="EMBL/GenBank/DDBJ databases">
        <title>Genomic Encyclopedia of Type Strains, Phase III (KMG-III): the genomes of soil and plant-associated and newly described type strains.</title>
        <authorList>
            <person name="Whitman W."/>
        </authorList>
    </citation>
    <scope>NUCLEOTIDE SEQUENCE</scope>
    <source>
        <strain evidence="8">ANL 6-2</strain>
    </source>
</reference>
<evidence type="ECO:0000256" key="6">
    <source>
        <dbReference type="SAM" id="Phobius"/>
    </source>
</evidence>
<comment type="subcellular location">
    <subcellularLocation>
        <location evidence="1">Cell membrane</location>
        <topology evidence="1">Multi-pass membrane protein</topology>
    </subcellularLocation>
</comment>
<keyword evidence="3 6" id="KW-0812">Transmembrane</keyword>
<evidence type="ECO:0000256" key="3">
    <source>
        <dbReference type="ARBA" id="ARBA00022692"/>
    </source>
</evidence>
<keyword evidence="4 6" id="KW-1133">Transmembrane helix</keyword>
<dbReference type="PANTHER" id="PTHR42709:SF6">
    <property type="entry name" value="UNDECAPRENYL PHOSPHATE TRANSPORTER A"/>
    <property type="match status" value="1"/>
</dbReference>
<proteinExistence type="predicted"/>
<dbReference type="InterPro" id="IPR032816">
    <property type="entry name" value="VTT_dom"/>
</dbReference>
<dbReference type="PANTHER" id="PTHR42709">
    <property type="entry name" value="ALKALINE PHOSPHATASE LIKE PROTEIN"/>
    <property type="match status" value="1"/>
</dbReference>
<evidence type="ECO:0000313" key="8">
    <source>
        <dbReference type="EMBL" id="MCP1675422.1"/>
    </source>
</evidence>
<accession>A0AAE3G4W1</accession>
<evidence type="ECO:0000256" key="2">
    <source>
        <dbReference type="ARBA" id="ARBA00022475"/>
    </source>
</evidence>
<keyword evidence="5 6" id="KW-0472">Membrane</keyword>
<comment type="caution">
    <text evidence="8">The sequence shown here is derived from an EMBL/GenBank/DDBJ whole genome shotgun (WGS) entry which is preliminary data.</text>
</comment>
<evidence type="ECO:0000256" key="5">
    <source>
        <dbReference type="ARBA" id="ARBA00023136"/>
    </source>
</evidence>
<evidence type="ECO:0000313" key="9">
    <source>
        <dbReference type="Proteomes" id="UP001205843"/>
    </source>
</evidence>
<feature type="transmembrane region" description="Helical" evidence="6">
    <location>
        <begin position="132"/>
        <end position="154"/>
    </location>
</feature>